<evidence type="ECO:0000313" key="3">
    <source>
        <dbReference type="EMBL" id="CAB4677469.1"/>
    </source>
</evidence>
<keyword evidence="1" id="KW-1133">Transmembrane helix</keyword>
<dbReference type="AlphaFoldDB" id="A0A6J6MUU5"/>
<dbReference type="PANTHER" id="PTHR36834:SF1">
    <property type="entry name" value="INTEGRAL MEMBRANE PROTEIN"/>
    <property type="match status" value="1"/>
</dbReference>
<feature type="transmembrane region" description="Helical" evidence="1">
    <location>
        <begin position="121"/>
        <end position="138"/>
    </location>
</feature>
<dbReference type="EMBL" id="CAEZWY010000137">
    <property type="protein sequence ID" value="CAB4677469.1"/>
    <property type="molecule type" value="Genomic_DNA"/>
</dbReference>
<dbReference type="InterPro" id="IPR006976">
    <property type="entry name" value="VanZ-like"/>
</dbReference>
<keyword evidence="1" id="KW-0812">Transmembrane</keyword>
<name>A0A6J6MUU5_9ZZZZ</name>
<dbReference type="Pfam" id="PF04892">
    <property type="entry name" value="VanZ"/>
    <property type="match status" value="1"/>
</dbReference>
<reference evidence="3" key="1">
    <citation type="submission" date="2020-05" db="EMBL/GenBank/DDBJ databases">
        <authorList>
            <person name="Chiriac C."/>
            <person name="Salcher M."/>
            <person name="Ghai R."/>
            <person name="Kavagutti S V."/>
        </authorList>
    </citation>
    <scope>NUCLEOTIDE SEQUENCE</scope>
</reference>
<dbReference type="PANTHER" id="PTHR36834">
    <property type="entry name" value="MEMBRANE PROTEIN-RELATED"/>
    <property type="match status" value="1"/>
</dbReference>
<accession>A0A6J6MUU5</accession>
<feature type="domain" description="VanZ-like" evidence="2">
    <location>
        <begin position="20"/>
        <end position="138"/>
    </location>
</feature>
<feature type="transmembrane region" description="Helical" evidence="1">
    <location>
        <begin position="12"/>
        <end position="31"/>
    </location>
</feature>
<gene>
    <name evidence="3" type="ORF">UFOPK2312_00952</name>
</gene>
<keyword evidence="1" id="KW-0472">Membrane</keyword>
<protein>
    <submittedName>
        <fullName evidence="3">Unannotated protein</fullName>
    </submittedName>
</protein>
<sequence length="143" mass="16110">MNSDSRYSRRFLISASLLGVYLIALFLFVFFPRPVLESNSTTSISEYLQSHANLFYKILYANDRAVAIANFFMLTPFALITNVAFPKLKFVNIFLLGSLISAVIELVQIAIPGRVSDFRDFLSNALSVGIGLFVVRFLQRKSL</sequence>
<evidence type="ECO:0000256" key="1">
    <source>
        <dbReference type="SAM" id="Phobius"/>
    </source>
</evidence>
<feature type="transmembrane region" description="Helical" evidence="1">
    <location>
        <begin position="65"/>
        <end position="85"/>
    </location>
</feature>
<evidence type="ECO:0000259" key="2">
    <source>
        <dbReference type="Pfam" id="PF04892"/>
    </source>
</evidence>
<organism evidence="3">
    <name type="scientific">freshwater metagenome</name>
    <dbReference type="NCBI Taxonomy" id="449393"/>
    <lineage>
        <taxon>unclassified sequences</taxon>
        <taxon>metagenomes</taxon>
        <taxon>ecological metagenomes</taxon>
    </lineage>
</organism>
<feature type="transmembrane region" description="Helical" evidence="1">
    <location>
        <begin position="92"/>
        <end position="115"/>
    </location>
</feature>
<proteinExistence type="predicted"/>
<dbReference type="InterPro" id="IPR053150">
    <property type="entry name" value="Teicoplanin_resist-assoc"/>
</dbReference>